<dbReference type="InterPro" id="IPR052708">
    <property type="entry name" value="PxpC"/>
</dbReference>
<dbReference type="InterPro" id="IPR003778">
    <property type="entry name" value="CT_A_B"/>
</dbReference>
<dbReference type="AlphaFoldDB" id="A0A4Y7WLR6"/>
<keyword evidence="3" id="KW-0067">ATP-binding</keyword>
<evidence type="ECO:0000313" key="6">
    <source>
        <dbReference type="Proteomes" id="UP000298210"/>
    </source>
</evidence>
<dbReference type="Proteomes" id="UP000298210">
    <property type="component" value="Unassembled WGS sequence"/>
</dbReference>
<evidence type="ECO:0000256" key="3">
    <source>
        <dbReference type="ARBA" id="ARBA00022840"/>
    </source>
</evidence>
<dbReference type="EMBL" id="SNUX01000002">
    <property type="protein sequence ID" value="TES49244.1"/>
    <property type="molecule type" value="Genomic_DNA"/>
</dbReference>
<dbReference type="PANTHER" id="PTHR43309">
    <property type="entry name" value="5-OXOPROLINASE SUBUNIT C"/>
    <property type="match status" value="1"/>
</dbReference>
<dbReference type="SMART" id="SM00797">
    <property type="entry name" value="AHS2"/>
    <property type="match status" value="1"/>
</dbReference>
<name>A0A4Y7WLR6_9BACI</name>
<keyword evidence="1" id="KW-0547">Nucleotide-binding</keyword>
<accession>A0A4Y7WLR6</accession>
<dbReference type="Gene3D" id="2.40.100.10">
    <property type="entry name" value="Cyclophilin-like"/>
    <property type="match status" value="1"/>
</dbReference>
<dbReference type="NCBIfam" id="TIGR00724">
    <property type="entry name" value="urea_amlyse_rel"/>
    <property type="match status" value="1"/>
</dbReference>
<proteinExistence type="predicted"/>
<dbReference type="PANTHER" id="PTHR43309:SF5">
    <property type="entry name" value="5-OXOPROLINASE SUBUNIT C"/>
    <property type="match status" value="1"/>
</dbReference>
<evidence type="ECO:0000256" key="1">
    <source>
        <dbReference type="ARBA" id="ARBA00022741"/>
    </source>
</evidence>
<dbReference type="RefSeq" id="WP_134258818.1">
    <property type="nucleotide sequence ID" value="NZ_LDIM01000006.1"/>
</dbReference>
<organism evidence="5 6">
    <name type="scientific">Shouchella lehensis</name>
    <dbReference type="NCBI Taxonomy" id="300825"/>
    <lineage>
        <taxon>Bacteria</taxon>
        <taxon>Bacillati</taxon>
        <taxon>Bacillota</taxon>
        <taxon>Bacilli</taxon>
        <taxon>Bacillales</taxon>
        <taxon>Bacillaceae</taxon>
        <taxon>Shouchella</taxon>
    </lineage>
</organism>
<keyword evidence="5" id="KW-0808">Transferase</keyword>
<keyword evidence="2" id="KW-0378">Hydrolase</keyword>
<dbReference type="GO" id="GO:0016787">
    <property type="term" value="F:hydrolase activity"/>
    <property type="evidence" value="ECO:0007669"/>
    <property type="project" value="UniProtKB-KW"/>
</dbReference>
<feature type="domain" description="Carboxyltransferase" evidence="4">
    <location>
        <begin position="24"/>
        <end position="320"/>
    </location>
</feature>
<dbReference type="GO" id="GO:0016740">
    <property type="term" value="F:transferase activity"/>
    <property type="evidence" value="ECO:0007669"/>
    <property type="project" value="UniProtKB-KW"/>
</dbReference>
<dbReference type="InterPro" id="IPR029000">
    <property type="entry name" value="Cyclophilin-like_dom_sf"/>
</dbReference>
<sequence length="340" mass="37698">MSILVEEGGLFTTIQDLGRRGFLHQGVLESGVMDRRAARNANIAVANDEKEAVLEMTLIGPVLTFQTTALICMTGDGMTPFLNGDPYPIGYPLVVPKGTTLSFKAKKEGMRTYLAVAGGFNVPDVMGSKSTYIRAGIGGYQGRSLKQGDCLELGSPNKLVQPVIEKTNQNNQVWRSSWHVNGPINEAHELNRNVIRAIPGTHFERLNEESKRRLFQTTFTVKNQSDRMGYRLQSPARIQFDDSFSLLSEAVALGTVQAPPDGQLIILMADRQTTGGYPRALQVTSVDIWKIAQLRPGQSFTFTKVSLEEAERLYVEYERATAIRKQGILLKWKQCGSENE</sequence>
<evidence type="ECO:0000313" key="5">
    <source>
        <dbReference type="EMBL" id="TES49244.1"/>
    </source>
</evidence>
<dbReference type="Pfam" id="PF02626">
    <property type="entry name" value="CT_A_B"/>
    <property type="match status" value="1"/>
</dbReference>
<protein>
    <submittedName>
        <fullName evidence="5">Biotin-dependent carboxyltransferase family protein</fullName>
    </submittedName>
</protein>
<gene>
    <name evidence="5" type="ORF">E2L03_07165</name>
</gene>
<evidence type="ECO:0000259" key="4">
    <source>
        <dbReference type="SMART" id="SM00797"/>
    </source>
</evidence>
<comment type="caution">
    <text evidence="5">The sequence shown here is derived from an EMBL/GenBank/DDBJ whole genome shotgun (WGS) entry which is preliminary data.</text>
</comment>
<reference evidence="5 6" key="1">
    <citation type="submission" date="2019-03" db="EMBL/GenBank/DDBJ databases">
        <authorList>
            <person name="Liu G."/>
        </authorList>
    </citation>
    <scope>NUCLEOTIDE SEQUENCE [LARGE SCALE GENOMIC DNA]</scope>
    <source>
        <strain evidence="5 6">DSM 19099</strain>
    </source>
</reference>
<evidence type="ECO:0000256" key="2">
    <source>
        <dbReference type="ARBA" id="ARBA00022801"/>
    </source>
</evidence>
<dbReference type="SUPFAM" id="SSF50891">
    <property type="entry name" value="Cyclophilin-like"/>
    <property type="match status" value="1"/>
</dbReference>
<dbReference type="GO" id="GO:0005524">
    <property type="term" value="F:ATP binding"/>
    <property type="evidence" value="ECO:0007669"/>
    <property type="project" value="UniProtKB-KW"/>
</dbReference>